<reference evidence="2" key="1">
    <citation type="submission" date="2014-09" db="EMBL/GenBank/DDBJ databases">
        <authorList>
            <person name="Magalhaes I.L.F."/>
            <person name="Oliveira U."/>
            <person name="Santos F.R."/>
            <person name="Vidigal T.H.D.A."/>
            <person name="Brescovit A.D."/>
            <person name="Santos A.J."/>
        </authorList>
    </citation>
    <scope>NUCLEOTIDE SEQUENCE</scope>
    <source>
        <tissue evidence="2">Shoot tissue taken approximately 20 cm above the soil surface</tissue>
    </source>
</reference>
<sequence>MHRIHSSSTCQQQGEGRSYCFQPHKHL</sequence>
<evidence type="ECO:0000256" key="1">
    <source>
        <dbReference type="SAM" id="MobiDB-lite"/>
    </source>
</evidence>
<dbReference type="EMBL" id="GBRH01158448">
    <property type="protein sequence ID" value="JAE39448.1"/>
    <property type="molecule type" value="Transcribed_RNA"/>
</dbReference>
<name>A0A0A9I2P9_ARUDO</name>
<organism evidence="2">
    <name type="scientific">Arundo donax</name>
    <name type="common">Giant reed</name>
    <name type="synonym">Donax arundinaceus</name>
    <dbReference type="NCBI Taxonomy" id="35708"/>
    <lineage>
        <taxon>Eukaryota</taxon>
        <taxon>Viridiplantae</taxon>
        <taxon>Streptophyta</taxon>
        <taxon>Embryophyta</taxon>
        <taxon>Tracheophyta</taxon>
        <taxon>Spermatophyta</taxon>
        <taxon>Magnoliopsida</taxon>
        <taxon>Liliopsida</taxon>
        <taxon>Poales</taxon>
        <taxon>Poaceae</taxon>
        <taxon>PACMAD clade</taxon>
        <taxon>Arundinoideae</taxon>
        <taxon>Arundineae</taxon>
        <taxon>Arundo</taxon>
    </lineage>
</organism>
<dbReference type="AlphaFoldDB" id="A0A0A9I2P9"/>
<evidence type="ECO:0000313" key="2">
    <source>
        <dbReference type="EMBL" id="JAE39448.1"/>
    </source>
</evidence>
<reference evidence="2" key="2">
    <citation type="journal article" date="2015" name="Data Brief">
        <title>Shoot transcriptome of the giant reed, Arundo donax.</title>
        <authorList>
            <person name="Barrero R.A."/>
            <person name="Guerrero F.D."/>
            <person name="Moolhuijzen P."/>
            <person name="Goolsby J.A."/>
            <person name="Tidwell J."/>
            <person name="Bellgard S.E."/>
            <person name="Bellgard M.I."/>
        </authorList>
    </citation>
    <scope>NUCLEOTIDE SEQUENCE</scope>
    <source>
        <tissue evidence="2">Shoot tissue taken approximately 20 cm above the soil surface</tissue>
    </source>
</reference>
<proteinExistence type="predicted"/>
<feature type="region of interest" description="Disordered" evidence="1">
    <location>
        <begin position="1"/>
        <end position="27"/>
    </location>
</feature>
<protein>
    <submittedName>
        <fullName evidence="2">Uncharacterized protein</fullName>
    </submittedName>
</protein>
<feature type="compositionally biased region" description="Polar residues" evidence="1">
    <location>
        <begin position="1"/>
        <end position="15"/>
    </location>
</feature>
<accession>A0A0A9I2P9</accession>